<evidence type="ECO:0008006" key="6">
    <source>
        <dbReference type="Google" id="ProtNLM"/>
    </source>
</evidence>
<comment type="caution">
    <text evidence="4">The sequence shown here is derived from an EMBL/GenBank/DDBJ whole genome shotgun (WGS) entry which is preliminary data.</text>
</comment>
<dbReference type="PANTHER" id="PTHR19303:SF71">
    <property type="entry name" value="ZINC FINGER PHD-TYPE DOMAIN-CONTAINING PROTEIN"/>
    <property type="match status" value="1"/>
</dbReference>
<proteinExistence type="predicted"/>
<evidence type="ECO:0000313" key="4">
    <source>
        <dbReference type="EMBL" id="GAU98969.1"/>
    </source>
</evidence>
<protein>
    <recommendedName>
        <fullName evidence="6">HTH psq-type domain-containing protein</fullName>
    </recommendedName>
</protein>
<keyword evidence="5" id="KW-1185">Reference proteome</keyword>
<name>A0A1D1VBF3_RAMVA</name>
<sequence length="501" mass="56057">MDQRASMPFAEAIEDISAGMSTRAAALKYGIPRTTLLNHKNNPTVRKNGRPPALSENDEKIIADMFILCSEFKIELDQLKFDEVLADAARDQGLAYTDFGRGWYRLFLKRHPVVEERVRLAKVLKKFNKASNAKKLKEWTEESAELYVSMLQGLKTDGFLEDPRGIFSLGETTFEVEVGSRRLARLAPNGPSQEQIKVVTCGLADGTYFRPMLLMNNNATSGGCLNGVTDEIAIANNSSGVMEPSDLQTYVEEEIVPNLQCVKNVLFLSGRTSNVYTMELMQVCLKYGIRVVCFPGSMTEAVQPMGLHLTQQFQSLYRDYSRTLAWNPNEELTRVTFPRHITIVWRQISAQTNLIASFMETGIYPFDPQIIRGFVPHALPFPSEMQVIQATQPASPTVDPVAHAVSLVKIEDILTSEMNISPEEAHFLVDGLLQIMNRRSTVKRLATNFAKKTFPSPKKARLKSLAKVPMSKRASEGSASKKVVQKISIPGYFETIVDETF</sequence>
<comment type="subcellular location">
    <subcellularLocation>
        <location evidence="1">Nucleus</location>
    </subcellularLocation>
</comment>
<dbReference type="InterPro" id="IPR007889">
    <property type="entry name" value="HTH_Psq"/>
</dbReference>
<organism evidence="4 5">
    <name type="scientific">Ramazzottius varieornatus</name>
    <name type="common">Water bear</name>
    <name type="synonym">Tardigrade</name>
    <dbReference type="NCBI Taxonomy" id="947166"/>
    <lineage>
        <taxon>Eukaryota</taxon>
        <taxon>Metazoa</taxon>
        <taxon>Ecdysozoa</taxon>
        <taxon>Tardigrada</taxon>
        <taxon>Eutardigrada</taxon>
        <taxon>Parachela</taxon>
        <taxon>Hypsibioidea</taxon>
        <taxon>Ramazzottiidae</taxon>
        <taxon>Ramazzottius</taxon>
    </lineage>
</organism>
<dbReference type="Pfam" id="PF03184">
    <property type="entry name" value="DDE_1"/>
    <property type="match status" value="1"/>
</dbReference>
<evidence type="ECO:0000313" key="5">
    <source>
        <dbReference type="Proteomes" id="UP000186922"/>
    </source>
</evidence>
<dbReference type="InterPro" id="IPR004875">
    <property type="entry name" value="DDE_SF_endonuclease_dom"/>
</dbReference>
<reference evidence="4 5" key="1">
    <citation type="journal article" date="2016" name="Nat. Commun.">
        <title>Extremotolerant tardigrade genome and improved radiotolerance of human cultured cells by tardigrade-unique protein.</title>
        <authorList>
            <person name="Hashimoto T."/>
            <person name="Horikawa D.D."/>
            <person name="Saito Y."/>
            <person name="Kuwahara H."/>
            <person name="Kozuka-Hata H."/>
            <person name="Shin-I T."/>
            <person name="Minakuchi Y."/>
            <person name="Ohishi K."/>
            <person name="Motoyama A."/>
            <person name="Aizu T."/>
            <person name="Enomoto A."/>
            <person name="Kondo K."/>
            <person name="Tanaka S."/>
            <person name="Hara Y."/>
            <person name="Koshikawa S."/>
            <person name="Sagara H."/>
            <person name="Miura T."/>
            <person name="Yokobori S."/>
            <person name="Miyagawa K."/>
            <person name="Suzuki Y."/>
            <person name="Kubo T."/>
            <person name="Oyama M."/>
            <person name="Kohara Y."/>
            <person name="Fujiyama A."/>
            <person name="Arakawa K."/>
            <person name="Katayama T."/>
            <person name="Toyoda A."/>
            <person name="Kunieda T."/>
        </authorList>
    </citation>
    <scope>NUCLEOTIDE SEQUENCE [LARGE SCALE GENOMIC DNA]</scope>
    <source>
        <strain evidence="4 5">YOKOZUNA-1</strain>
    </source>
</reference>
<gene>
    <name evidence="4" type="primary">RvY_10037-1</name>
    <name evidence="4" type="synonym">RvY_10037.1</name>
    <name evidence="4" type="ORF">RvY_10037</name>
</gene>
<dbReference type="Gene3D" id="1.10.10.60">
    <property type="entry name" value="Homeodomain-like"/>
    <property type="match status" value="1"/>
</dbReference>
<dbReference type="SUPFAM" id="SSF46689">
    <property type="entry name" value="Homeodomain-like"/>
    <property type="match status" value="1"/>
</dbReference>
<dbReference type="InterPro" id="IPR050863">
    <property type="entry name" value="CenT-Element_Derived"/>
</dbReference>
<dbReference type="Proteomes" id="UP000186922">
    <property type="component" value="Unassembled WGS sequence"/>
</dbReference>
<dbReference type="AlphaFoldDB" id="A0A1D1VBF3"/>
<accession>A0A1D1VBF3</accession>
<dbReference type="PANTHER" id="PTHR19303">
    <property type="entry name" value="TRANSPOSON"/>
    <property type="match status" value="1"/>
</dbReference>
<evidence type="ECO:0000259" key="2">
    <source>
        <dbReference type="Pfam" id="PF03184"/>
    </source>
</evidence>
<dbReference type="GO" id="GO:0003677">
    <property type="term" value="F:DNA binding"/>
    <property type="evidence" value="ECO:0007669"/>
    <property type="project" value="InterPro"/>
</dbReference>
<feature type="domain" description="HTH psq-type" evidence="3">
    <location>
        <begin position="9"/>
        <end position="41"/>
    </location>
</feature>
<dbReference type="Pfam" id="PF05225">
    <property type="entry name" value="HTH_psq"/>
    <property type="match status" value="1"/>
</dbReference>
<dbReference type="GO" id="GO:0005634">
    <property type="term" value="C:nucleus"/>
    <property type="evidence" value="ECO:0007669"/>
    <property type="project" value="UniProtKB-SubCell"/>
</dbReference>
<dbReference type="EMBL" id="BDGG01000005">
    <property type="protein sequence ID" value="GAU98969.1"/>
    <property type="molecule type" value="Genomic_DNA"/>
</dbReference>
<dbReference type="OrthoDB" id="10031330at2759"/>
<evidence type="ECO:0000256" key="1">
    <source>
        <dbReference type="ARBA" id="ARBA00004123"/>
    </source>
</evidence>
<evidence type="ECO:0000259" key="3">
    <source>
        <dbReference type="Pfam" id="PF05225"/>
    </source>
</evidence>
<feature type="domain" description="DDE-1" evidence="2">
    <location>
        <begin position="232"/>
        <end position="334"/>
    </location>
</feature>
<dbReference type="InterPro" id="IPR009057">
    <property type="entry name" value="Homeodomain-like_sf"/>
</dbReference>